<dbReference type="InterPro" id="IPR029044">
    <property type="entry name" value="Nucleotide-diphossugar_trans"/>
</dbReference>
<dbReference type="OrthoDB" id="2139606at2759"/>
<feature type="transmembrane region" description="Helical" evidence="11">
    <location>
        <begin position="92"/>
        <end position="114"/>
    </location>
</feature>
<keyword evidence="6 11" id="KW-0812">Transmembrane</keyword>
<evidence type="ECO:0000256" key="2">
    <source>
        <dbReference type="ARBA" id="ARBA00008661"/>
    </source>
</evidence>
<feature type="transmembrane region" description="Helical" evidence="11">
    <location>
        <begin position="59"/>
        <end position="80"/>
    </location>
</feature>
<dbReference type="Gene3D" id="3.90.550.20">
    <property type="match status" value="1"/>
</dbReference>
<evidence type="ECO:0000256" key="4">
    <source>
        <dbReference type="ARBA" id="ARBA00022676"/>
    </source>
</evidence>
<dbReference type="Pfam" id="PF12326">
    <property type="entry name" value="EOS1"/>
    <property type="match status" value="1"/>
</dbReference>
<evidence type="ECO:0000256" key="10">
    <source>
        <dbReference type="ARBA" id="ARBA00023136"/>
    </source>
</evidence>
<dbReference type="AlphaFoldDB" id="A0A9P6MVE7"/>
<reference evidence="13" key="1">
    <citation type="journal article" date="2020" name="Fungal Divers.">
        <title>Resolving the Mortierellaceae phylogeny through synthesis of multi-gene phylogenetics and phylogenomics.</title>
        <authorList>
            <person name="Vandepol N."/>
            <person name="Liber J."/>
            <person name="Desiro A."/>
            <person name="Na H."/>
            <person name="Kennedy M."/>
            <person name="Barry K."/>
            <person name="Grigoriev I.V."/>
            <person name="Miller A.N."/>
            <person name="O'Donnell K."/>
            <person name="Stajich J.E."/>
            <person name="Bonito G."/>
        </authorList>
    </citation>
    <scope>NUCLEOTIDE SEQUENCE</scope>
    <source>
        <strain evidence="13">NRRL 2769</strain>
    </source>
</reference>
<organism evidence="13 14">
    <name type="scientific">Entomortierella chlamydospora</name>
    <dbReference type="NCBI Taxonomy" id="101097"/>
    <lineage>
        <taxon>Eukaryota</taxon>
        <taxon>Fungi</taxon>
        <taxon>Fungi incertae sedis</taxon>
        <taxon>Mucoromycota</taxon>
        <taxon>Mortierellomycotina</taxon>
        <taxon>Mortierellomycetes</taxon>
        <taxon>Mortierellales</taxon>
        <taxon>Mortierellaceae</taxon>
        <taxon>Entomortierella</taxon>
    </lineage>
</organism>
<evidence type="ECO:0000313" key="13">
    <source>
        <dbReference type="EMBL" id="KAG0013934.1"/>
    </source>
</evidence>
<name>A0A9P6MVE7_9FUNG</name>
<evidence type="ECO:0000256" key="5">
    <source>
        <dbReference type="ARBA" id="ARBA00022679"/>
    </source>
</evidence>
<dbReference type="Gene3D" id="3.90.550.50">
    <property type="match status" value="1"/>
</dbReference>
<evidence type="ECO:0000313" key="14">
    <source>
        <dbReference type="Proteomes" id="UP000703661"/>
    </source>
</evidence>
<dbReference type="GO" id="GO:0005789">
    <property type="term" value="C:endoplasmic reticulum membrane"/>
    <property type="evidence" value="ECO:0007669"/>
    <property type="project" value="InterPro"/>
</dbReference>
<keyword evidence="8 11" id="KW-1133">Transmembrane helix</keyword>
<evidence type="ECO:0000256" key="1">
    <source>
        <dbReference type="ARBA" id="ARBA00004323"/>
    </source>
</evidence>
<dbReference type="InterPro" id="IPR007652">
    <property type="entry name" value="A1-4-GlycosylTfrase_dom"/>
</dbReference>
<dbReference type="InterPro" id="IPR007577">
    <property type="entry name" value="GlycoTrfase_DXD_sugar-bd_CS"/>
</dbReference>
<feature type="transmembrane region" description="Helical" evidence="11">
    <location>
        <begin position="162"/>
        <end position="183"/>
    </location>
</feature>
<evidence type="ECO:0000256" key="9">
    <source>
        <dbReference type="ARBA" id="ARBA00023034"/>
    </source>
</evidence>
<feature type="transmembrane region" description="Helical" evidence="11">
    <location>
        <begin position="120"/>
        <end position="141"/>
    </location>
</feature>
<keyword evidence="9" id="KW-0333">Golgi apparatus</keyword>
<dbReference type="PANTHER" id="PTHR47213">
    <property type="entry name" value="OS07G0567300 PROTEIN"/>
    <property type="match status" value="1"/>
</dbReference>
<evidence type="ECO:0000256" key="3">
    <source>
        <dbReference type="ARBA" id="ARBA00009003"/>
    </source>
</evidence>
<gene>
    <name evidence="13" type="ORF">BGZ80_010756</name>
</gene>
<evidence type="ECO:0000256" key="7">
    <source>
        <dbReference type="ARBA" id="ARBA00022968"/>
    </source>
</evidence>
<dbReference type="Pfam" id="PF04572">
    <property type="entry name" value="Gb3_synth"/>
    <property type="match status" value="1"/>
</dbReference>
<evidence type="ECO:0000256" key="6">
    <source>
        <dbReference type="ARBA" id="ARBA00022692"/>
    </source>
</evidence>
<comment type="subcellular location">
    <subcellularLocation>
        <location evidence="1">Golgi apparatus membrane</location>
        <topology evidence="1">Single-pass type II membrane protein</topology>
    </subcellularLocation>
</comment>
<dbReference type="InterPro" id="IPR002659">
    <property type="entry name" value="Glyco_trans_31"/>
</dbReference>
<dbReference type="Proteomes" id="UP000703661">
    <property type="component" value="Unassembled WGS sequence"/>
</dbReference>
<keyword evidence="14" id="KW-1185">Reference proteome</keyword>
<feature type="domain" description="Alpha 1,4-glycosyltransferase" evidence="12">
    <location>
        <begin position="714"/>
        <end position="819"/>
    </location>
</feature>
<dbReference type="SUPFAM" id="SSF53448">
    <property type="entry name" value="Nucleotide-diphospho-sugar transferases"/>
    <property type="match status" value="1"/>
</dbReference>
<dbReference type="PANTHER" id="PTHR47213:SF1">
    <property type="entry name" value="OS07G0567300 PROTEIN"/>
    <property type="match status" value="1"/>
</dbReference>
<dbReference type="Pfam" id="PF01762">
    <property type="entry name" value="Galactosyl_T"/>
    <property type="match status" value="1"/>
</dbReference>
<dbReference type="Pfam" id="PF04488">
    <property type="entry name" value="Gly_transf_sug"/>
    <property type="match status" value="1"/>
</dbReference>
<comment type="similarity">
    <text evidence="3">Belongs to the glycosyltransferase 32 family.</text>
</comment>
<evidence type="ECO:0000256" key="11">
    <source>
        <dbReference type="SAM" id="Phobius"/>
    </source>
</evidence>
<accession>A0A9P6MVE7</accession>
<protein>
    <recommendedName>
        <fullName evidence="12">Alpha 1,4-glycosyltransferase domain-containing protein</fullName>
    </recommendedName>
</protein>
<comment type="caution">
    <text evidence="13">The sequence shown here is derived from an EMBL/GenBank/DDBJ whole genome shotgun (WGS) entry which is preliminary data.</text>
</comment>
<proteinExistence type="inferred from homology"/>
<keyword evidence="7" id="KW-0735">Signal-anchor</keyword>
<dbReference type="GO" id="GO:0034599">
    <property type="term" value="P:cellular response to oxidative stress"/>
    <property type="evidence" value="ECO:0007669"/>
    <property type="project" value="InterPro"/>
</dbReference>
<sequence>MYYVQDIPVQYLHLSKALRVLCLFPAIWGVYTHLVQAHSANSSNARALDPTKSTALDNYVGVLWCLLGGLWSFWLANSLIRRWFIHYEPRPAMIRLFTLGTFFWFSVVFFVSYFGANEPIWPWMVICAILAVIQSIQILHFRVKGHYKLEAKVKPRRDAKTLIYRTVLIPGGIVSFITMVMLLHQNNMRPSTAEAIATGGAASISPTNDAKLVISPAQIQVLIIILSSWAPKAFQRRQEIRETTLKLAPPYTSKFAYTYKFVLGEAPSSHARNAMGTKITEEIRKYDDILLLPVPDRDDRGYKVFKALEWSNNFKFDFLCKTDDDVFVRWDTVSSELIAQGPSRYYWKGLAFRNMELTPNPDIKVAKTDEAPGIFPPFVANTFYVLSRDIVTLLTYPGPRIFTKHEDQNIGIWLHAFSIKPVHDRRIQQWDVCENDMIAKRFGDSFKPLESMQDMFRNVIEKKPLCSGFRQDRCAPCYSCHGRGSHWKDRGLDCDSVHGISYLKKNGEAEDGLTVDIKDAMPTLGKNPEWIIPGILSDKSSIFSDTEAWARLLWAVWTTDPETTWKRRHYQAIESIFVHNPSAVLIILSNTLPLTFFADYTRQGYEIHIINFSKELLLHWEWHFGAETQEWLQKWDKWSKAGSYFPVHISDYLRIIALYKYGGLYIDMDAIWIRAPGDSVTEFIGSDVSDTESDLSWTLDDKNTYLANGVMRFKRGRSMFKHIANNFFTPSNYDPGCFNCGGPKAFTTYVKTHRTSLEKNGLNILPRTALYPYNWKEITAALQKTDKAEDVILQLEEHGMGLHLYGKVTSQKEIEEGSVVAAALKIWGLDLSSSGSRSQLGGPKLQGPKTLHYYPPVAPLVASPKDSLLTKVPGTFRGIDAVFVRGALPSNEAIVQKKAVVTVTVKEGSVAVGGSGVGTRKLHIDLGLAVNMAQLNLALSRLRYIPPDTSAWTSIDQVAIQVEFGTMREQLDISVVRRLHNT</sequence>
<dbReference type="EMBL" id="JAAAID010000785">
    <property type="protein sequence ID" value="KAG0013934.1"/>
    <property type="molecule type" value="Genomic_DNA"/>
</dbReference>
<keyword evidence="5" id="KW-0808">Transferase</keyword>
<feature type="transmembrane region" description="Helical" evidence="11">
    <location>
        <begin position="20"/>
        <end position="39"/>
    </location>
</feature>
<keyword evidence="4" id="KW-0328">Glycosyltransferase</keyword>
<dbReference type="GO" id="GO:0016758">
    <property type="term" value="F:hexosyltransferase activity"/>
    <property type="evidence" value="ECO:0007669"/>
    <property type="project" value="InterPro"/>
</dbReference>
<dbReference type="InterPro" id="IPR021100">
    <property type="entry name" value="N-glycosylation_EOS1"/>
</dbReference>
<keyword evidence="10 11" id="KW-0472">Membrane</keyword>
<dbReference type="GO" id="GO:0000139">
    <property type="term" value="C:Golgi membrane"/>
    <property type="evidence" value="ECO:0007669"/>
    <property type="project" value="UniProtKB-SubCell"/>
</dbReference>
<evidence type="ECO:0000259" key="12">
    <source>
        <dbReference type="Pfam" id="PF04572"/>
    </source>
</evidence>
<evidence type="ECO:0000256" key="8">
    <source>
        <dbReference type="ARBA" id="ARBA00022989"/>
    </source>
</evidence>
<comment type="similarity">
    <text evidence="2">Belongs to the glycosyltransferase 31 family.</text>
</comment>
<dbReference type="InterPro" id="IPR044789">
    <property type="entry name" value="Put_A1-4-GlycosylTfrase_plant"/>
</dbReference>